<evidence type="ECO:0000313" key="2">
    <source>
        <dbReference type="Proteomes" id="UP000023152"/>
    </source>
</evidence>
<proteinExistence type="predicted"/>
<accession>X6LK01</accession>
<protein>
    <submittedName>
        <fullName evidence="1">Uncharacterized protein</fullName>
    </submittedName>
</protein>
<dbReference type="Proteomes" id="UP000023152">
    <property type="component" value="Unassembled WGS sequence"/>
</dbReference>
<keyword evidence="2" id="KW-1185">Reference proteome</keyword>
<sequence>MLLQQNFPQIEKEIILQAWNCCDEDIDGTNEILHCINDNRLITKSTCPIIFFSEVIFHNDQKHSLLLLEDFGNRVNKTEILNLRKQFDQISYGTKSKLEKICFSRDINREELMIVRSIYLCILWNPKVIKYRQISYHNLYKNLRPKCNQLCVNFVETLDDINDECEER</sequence>
<evidence type="ECO:0000313" key="1">
    <source>
        <dbReference type="EMBL" id="ETO02288.1"/>
    </source>
</evidence>
<reference evidence="1 2" key="1">
    <citation type="journal article" date="2013" name="Curr. Biol.">
        <title>The Genome of the Foraminiferan Reticulomyxa filosa.</title>
        <authorList>
            <person name="Glockner G."/>
            <person name="Hulsmann N."/>
            <person name="Schleicher M."/>
            <person name="Noegel A.A."/>
            <person name="Eichinger L."/>
            <person name="Gallinger C."/>
            <person name="Pawlowski J."/>
            <person name="Sierra R."/>
            <person name="Euteneuer U."/>
            <person name="Pillet L."/>
            <person name="Moustafa A."/>
            <person name="Platzer M."/>
            <person name="Groth M."/>
            <person name="Szafranski K."/>
            <person name="Schliwa M."/>
        </authorList>
    </citation>
    <scope>NUCLEOTIDE SEQUENCE [LARGE SCALE GENOMIC DNA]</scope>
</reference>
<name>X6LK01_RETFI</name>
<gene>
    <name evidence="1" type="ORF">RFI_35148</name>
</gene>
<dbReference type="AlphaFoldDB" id="X6LK01"/>
<dbReference type="EMBL" id="ASPP01036185">
    <property type="protein sequence ID" value="ETO02288.1"/>
    <property type="molecule type" value="Genomic_DNA"/>
</dbReference>
<organism evidence="1 2">
    <name type="scientific">Reticulomyxa filosa</name>
    <dbReference type="NCBI Taxonomy" id="46433"/>
    <lineage>
        <taxon>Eukaryota</taxon>
        <taxon>Sar</taxon>
        <taxon>Rhizaria</taxon>
        <taxon>Retaria</taxon>
        <taxon>Foraminifera</taxon>
        <taxon>Monothalamids</taxon>
        <taxon>Reticulomyxidae</taxon>
        <taxon>Reticulomyxa</taxon>
    </lineage>
</organism>
<comment type="caution">
    <text evidence="1">The sequence shown here is derived from an EMBL/GenBank/DDBJ whole genome shotgun (WGS) entry which is preliminary data.</text>
</comment>